<dbReference type="SUPFAM" id="SSF54909">
    <property type="entry name" value="Dimeric alpha+beta barrel"/>
    <property type="match status" value="1"/>
</dbReference>
<dbReference type="AlphaFoldDB" id="A0A658R0J8"/>
<dbReference type="InterPro" id="IPR011008">
    <property type="entry name" value="Dimeric_a/b-barrel"/>
</dbReference>
<protein>
    <submittedName>
        <fullName evidence="2">EthD protein</fullName>
    </submittedName>
</protein>
<sequence length="102" mass="10747">MAQLMALYKTPSDKAAFDAHYASTHAPLAKKIPGLKRYEISTGPVTVAQGESPYHLVALLEFDSLDAIHSGLASPEGQATAADLANFAHAGVELIMLDTKPA</sequence>
<dbReference type="NCBIfam" id="TIGR02118">
    <property type="entry name" value="EthD family reductase"/>
    <property type="match status" value="1"/>
</dbReference>
<evidence type="ECO:0000313" key="3">
    <source>
        <dbReference type="Proteomes" id="UP000198263"/>
    </source>
</evidence>
<feature type="domain" description="EthD" evidence="1">
    <location>
        <begin position="11"/>
        <end position="88"/>
    </location>
</feature>
<organism evidence="2 3">
    <name type="scientific">Caballeronia concitans</name>
    <dbReference type="NCBI Taxonomy" id="1777133"/>
    <lineage>
        <taxon>Bacteria</taxon>
        <taxon>Pseudomonadati</taxon>
        <taxon>Pseudomonadota</taxon>
        <taxon>Betaproteobacteria</taxon>
        <taxon>Burkholderiales</taxon>
        <taxon>Burkholderiaceae</taxon>
        <taxon>Caballeronia</taxon>
    </lineage>
</organism>
<evidence type="ECO:0000313" key="2">
    <source>
        <dbReference type="EMBL" id="SAL37639.1"/>
    </source>
</evidence>
<reference evidence="2 3" key="1">
    <citation type="submission" date="2016-01" db="EMBL/GenBank/DDBJ databases">
        <authorList>
            <person name="Peeters C."/>
        </authorList>
    </citation>
    <scope>NUCLEOTIDE SEQUENCE [LARGE SCALE GENOMIC DNA]</scope>
    <source>
        <strain evidence="2">LMG 29315</strain>
    </source>
</reference>
<dbReference type="GO" id="GO:0016491">
    <property type="term" value="F:oxidoreductase activity"/>
    <property type="evidence" value="ECO:0007669"/>
    <property type="project" value="InterPro"/>
</dbReference>
<gene>
    <name evidence="2" type="ORF">AWB72_03834</name>
</gene>
<dbReference type="PANTHER" id="PTHR40260">
    <property type="entry name" value="BLR8190 PROTEIN"/>
    <property type="match status" value="1"/>
</dbReference>
<dbReference type="EMBL" id="FCNV02000008">
    <property type="protein sequence ID" value="SAL37639.1"/>
    <property type="molecule type" value="Genomic_DNA"/>
</dbReference>
<dbReference type="OrthoDB" id="5343971at2"/>
<dbReference type="Gene3D" id="3.30.70.100">
    <property type="match status" value="1"/>
</dbReference>
<proteinExistence type="predicted"/>
<accession>A0A658R0J8</accession>
<name>A0A658R0J8_9BURK</name>
<dbReference type="Pfam" id="PF07110">
    <property type="entry name" value="EthD"/>
    <property type="match status" value="1"/>
</dbReference>
<comment type="caution">
    <text evidence="2">The sequence shown here is derived from an EMBL/GenBank/DDBJ whole genome shotgun (WGS) entry which is preliminary data.</text>
</comment>
<dbReference type="Proteomes" id="UP000198263">
    <property type="component" value="Unassembled WGS sequence"/>
</dbReference>
<evidence type="ECO:0000259" key="1">
    <source>
        <dbReference type="Pfam" id="PF07110"/>
    </source>
</evidence>
<keyword evidence="3" id="KW-1185">Reference proteome</keyword>
<dbReference type="PANTHER" id="PTHR40260:SF2">
    <property type="entry name" value="BLR8190 PROTEIN"/>
    <property type="match status" value="1"/>
</dbReference>
<dbReference type="InterPro" id="IPR009799">
    <property type="entry name" value="EthD_dom"/>
</dbReference>
<dbReference type="RefSeq" id="WP_040049667.1">
    <property type="nucleotide sequence ID" value="NZ_FCNV02000008.1"/>
</dbReference>